<keyword evidence="3" id="KW-1003">Cell membrane</keyword>
<dbReference type="InterPro" id="IPR020846">
    <property type="entry name" value="MFS_dom"/>
</dbReference>
<feature type="transmembrane region" description="Helical" evidence="7">
    <location>
        <begin position="45"/>
        <end position="67"/>
    </location>
</feature>
<dbReference type="EMBL" id="JQCD01000024">
    <property type="protein sequence ID" value="KRN77009.1"/>
    <property type="molecule type" value="Genomic_DNA"/>
</dbReference>
<organism evidence="9 10">
    <name type="scientific">Weissella minor</name>
    <dbReference type="NCBI Taxonomy" id="1620"/>
    <lineage>
        <taxon>Bacteria</taxon>
        <taxon>Bacillati</taxon>
        <taxon>Bacillota</taxon>
        <taxon>Bacilli</taxon>
        <taxon>Lactobacillales</taxon>
        <taxon>Lactobacillaceae</taxon>
        <taxon>Weissella</taxon>
    </lineage>
</organism>
<keyword evidence="10" id="KW-1185">Reference proteome</keyword>
<feature type="transmembrane region" description="Helical" evidence="7">
    <location>
        <begin position="400"/>
        <end position="419"/>
    </location>
</feature>
<feature type="transmembrane region" description="Helical" evidence="7">
    <location>
        <begin position="74"/>
        <end position="94"/>
    </location>
</feature>
<feature type="transmembrane region" description="Helical" evidence="7">
    <location>
        <begin position="329"/>
        <end position="348"/>
    </location>
</feature>
<feature type="domain" description="Major facilitator superfamily (MFS) profile" evidence="8">
    <location>
        <begin position="9"/>
        <end position="452"/>
    </location>
</feature>
<dbReference type="GO" id="GO:0022857">
    <property type="term" value="F:transmembrane transporter activity"/>
    <property type="evidence" value="ECO:0007669"/>
    <property type="project" value="InterPro"/>
</dbReference>
<evidence type="ECO:0000256" key="4">
    <source>
        <dbReference type="ARBA" id="ARBA00022692"/>
    </source>
</evidence>
<dbReference type="InterPro" id="IPR036259">
    <property type="entry name" value="MFS_trans_sf"/>
</dbReference>
<evidence type="ECO:0000313" key="10">
    <source>
        <dbReference type="Proteomes" id="UP000051673"/>
    </source>
</evidence>
<feature type="transmembrane region" description="Helical" evidence="7">
    <location>
        <begin position="354"/>
        <end position="380"/>
    </location>
</feature>
<feature type="transmembrane region" description="Helical" evidence="7">
    <location>
        <begin position="195"/>
        <end position="217"/>
    </location>
</feature>
<keyword evidence="4 7" id="KW-0812">Transmembrane</keyword>
<feature type="transmembrane region" description="Helical" evidence="7">
    <location>
        <begin position="223"/>
        <end position="242"/>
    </location>
</feature>
<evidence type="ECO:0000256" key="5">
    <source>
        <dbReference type="ARBA" id="ARBA00022989"/>
    </source>
</evidence>
<proteinExistence type="predicted"/>
<evidence type="ECO:0000313" key="9">
    <source>
        <dbReference type="EMBL" id="KRN77009.1"/>
    </source>
</evidence>
<dbReference type="PANTHER" id="PTHR42718:SF46">
    <property type="entry name" value="BLR6921 PROTEIN"/>
    <property type="match status" value="1"/>
</dbReference>
<feature type="transmembrane region" description="Helical" evidence="7">
    <location>
        <begin position="263"/>
        <end position="288"/>
    </location>
</feature>
<evidence type="ECO:0000256" key="6">
    <source>
        <dbReference type="ARBA" id="ARBA00023136"/>
    </source>
</evidence>
<dbReference type="PANTHER" id="PTHR42718">
    <property type="entry name" value="MAJOR FACILITATOR SUPERFAMILY MULTIDRUG TRANSPORTER MFSC"/>
    <property type="match status" value="1"/>
</dbReference>
<feature type="transmembrane region" description="Helical" evidence="7">
    <location>
        <begin position="161"/>
        <end position="183"/>
    </location>
</feature>
<dbReference type="PATRIC" id="fig|1620.3.peg.529"/>
<reference evidence="9 10" key="1">
    <citation type="journal article" date="2015" name="Genome Announc.">
        <title>Expanding the biotechnology potential of lactobacilli through comparative genomics of 213 strains and associated genera.</title>
        <authorList>
            <person name="Sun Z."/>
            <person name="Harris H.M."/>
            <person name="McCann A."/>
            <person name="Guo C."/>
            <person name="Argimon S."/>
            <person name="Zhang W."/>
            <person name="Yang X."/>
            <person name="Jeffery I.B."/>
            <person name="Cooney J.C."/>
            <person name="Kagawa T.F."/>
            <person name="Liu W."/>
            <person name="Song Y."/>
            <person name="Salvetti E."/>
            <person name="Wrobel A."/>
            <person name="Rasinkangas P."/>
            <person name="Parkhill J."/>
            <person name="Rea M.C."/>
            <person name="O'Sullivan O."/>
            <person name="Ritari J."/>
            <person name="Douillard F.P."/>
            <person name="Paul Ross R."/>
            <person name="Yang R."/>
            <person name="Briner A.E."/>
            <person name="Felis G.E."/>
            <person name="de Vos W.M."/>
            <person name="Barrangou R."/>
            <person name="Klaenhammer T.R."/>
            <person name="Caufield P.W."/>
            <person name="Cui Y."/>
            <person name="Zhang H."/>
            <person name="O'Toole P.W."/>
        </authorList>
    </citation>
    <scope>NUCLEOTIDE SEQUENCE [LARGE SCALE GENOMIC DNA]</scope>
    <source>
        <strain evidence="9 10">DSM 20014</strain>
    </source>
</reference>
<evidence type="ECO:0000256" key="3">
    <source>
        <dbReference type="ARBA" id="ARBA00022475"/>
    </source>
</evidence>
<accession>A0A0R2JI94</accession>
<comment type="caution">
    <text evidence="9">The sequence shown here is derived from an EMBL/GenBank/DDBJ whole genome shotgun (WGS) entry which is preliminary data.</text>
</comment>
<feature type="transmembrane region" description="Helical" evidence="7">
    <location>
        <begin position="300"/>
        <end position="317"/>
    </location>
</feature>
<feature type="transmembrane region" description="Helical" evidence="7">
    <location>
        <begin position="425"/>
        <end position="446"/>
    </location>
</feature>
<feature type="transmembrane region" description="Helical" evidence="7">
    <location>
        <begin position="133"/>
        <end position="155"/>
    </location>
</feature>
<dbReference type="PROSITE" id="PS50850">
    <property type="entry name" value="MFS"/>
    <property type="match status" value="1"/>
</dbReference>
<comment type="subcellular location">
    <subcellularLocation>
        <location evidence="1">Cell membrane</location>
        <topology evidence="1">Multi-pass membrane protein</topology>
    </subcellularLocation>
</comment>
<gene>
    <name evidence="9" type="ORF">IV67_GL000522</name>
</gene>
<dbReference type="Pfam" id="PF07690">
    <property type="entry name" value="MFS_1"/>
    <property type="match status" value="2"/>
</dbReference>
<dbReference type="OrthoDB" id="9812221at2"/>
<dbReference type="GO" id="GO:0005886">
    <property type="term" value="C:plasma membrane"/>
    <property type="evidence" value="ECO:0007669"/>
    <property type="project" value="UniProtKB-SubCell"/>
</dbReference>
<sequence length="456" mass="49608">MTKHKDTKVALLMGSSLFMEMLDSTIVTTALPQITASLKLESSSASLIISLYMLSVAIFIPLSGWLAQRYGNRTIWLTAVSLFIISSLGCALSFNLTSMLIMRVLQGISGALMVPTARLIVLENTHPKDLLKMMSYVIWPALIAPAIAPFVGGVLTTYLSWHWIFMINIPIGLILLLIGHHMLSVNERHQHVKKFDWLGFLGLSISTGTLLIALDSIAGHQKLSILSLLLLGICSVSLYMSIKHLMTVQNPLFSLSALRFSSFRLSQIGGSLLWLSVGAIPYLSTIFFQNAFHWSPMKTGTYVLLIFVGNIGIKPIANTMVLQIGYKKTLIISLLTVIITTGAISQVTPETSSIVLGILLVLSGVGRSLSLTAYNGMSLVEVPYAERNSANTFASVTQNLAQGIGISLVTITFSILSIYMESIDAYRATFIALAILSVLPLIEVLTKPNDIGMVNN</sequence>
<dbReference type="Proteomes" id="UP000051673">
    <property type="component" value="Unassembled WGS sequence"/>
</dbReference>
<keyword evidence="2" id="KW-0813">Transport</keyword>
<keyword evidence="5 7" id="KW-1133">Transmembrane helix</keyword>
<dbReference type="STRING" id="1620.IV67_GL000522"/>
<dbReference type="AlphaFoldDB" id="A0A0R2JI94"/>
<keyword evidence="6 7" id="KW-0472">Membrane</keyword>
<protein>
    <submittedName>
        <fullName evidence="9">Proton-dependent transporter</fullName>
    </submittedName>
</protein>
<evidence type="ECO:0000259" key="8">
    <source>
        <dbReference type="PROSITE" id="PS50850"/>
    </source>
</evidence>
<dbReference type="SUPFAM" id="SSF103473">
    <property type="entry name" value="MFS general substrate transporter"/>
    <property type="match status" value="1"/>
</dbReference>
<evidence type="ECO:0000256" key="1">
    <source>
        <dbReference type="ARBA" id="ARBA00004651"/>
    </source>
</evidence>
<dbReference type="Gene3D" id="1.20.1250.20">
    <property type="entry name" value="MFS general substrate transporter like domains"/>
    <property type="match status" value="2"/>
</dbReference>
<feature type="transmembrane region" description="Helical" evidence="7">
    <location>
        <begin position="100"/>
        <end position="121"/>
    </location>
</feature>
<dbReference type="InterPro" id="IPR011701">
    <property type="entry name" value="MFS"/>
</dbReference>
<evidence type="ECO:0000256" key="7">
    <source>
        <dbReference type="SAM" id="Phobius"/>
    </source>
</evidence>
<evidence type="ECO:0000256" key="2">
    <source>
        <dbReference type="ARBA" id="ARBA00022448"/>
    </source>
</evidence>
<name>A0A0R2JI94_9LACO</name>